<dbReference type="PROSITE" id="PS50850">
    <property type="entry name" value="MFS"/>
    <property type="match status" value="1"/>
</dbReference>
<feature type="transmembrane region" description="Helical" evidence="5">
    <location>
        <begin position="398"/>
        <end position="420"/>
    </location>
</feature>
<dbReference type="InterPro" id="IPR011701">
    <property type="entry name" value="MFS"/>
</dbReference>
<dbReference type="InterPro" id="IPR020846">
    <property type="entry name" value="MFS_dom"/>
</dbReference>
<keyword evidence="8" id="KW-1185">Reference proteome</keyword>
<dbReference type="InterPro" id="IPR036259">
    <property type="entry name" value="MFS_trans_sf"/>
</dbReference>
<evidence type="ECO:0000256" key="2">
    <source>
        <dbReference type="ARBA" id="ARBA00022692"/>
    </source>
</evidence>
<feature type="transmembrane region" description="Helical" evidence="5">
    <location>
        <begin position="468"/>
        <end position="489"/>
    </location>
</feature>
<evidence type="ECO:0000256" key="5">
    <source>
        <dbReference type="SAM" id="Phobius"/>
    </source>
</evidence>
<keyword evidence="2 5" id="KW-0812">Transmembrane</keyword>
<feature type="transmembrane region" description="Helical" evidence="5">
    <location>
        <begin position="124"/>
        <end position="147"/>
    </location>
</feature>
<feature type="domain" description="Major facilitator superfamily (MFS) profile" evidence="6">
    <location>
        <begin position="93"/>
        <end position="520"/>
    </location>
</feature>
<accession>A0A8H6LXC4</accession>
<keyword evidence="4 5" id="KW-0472">Membrane</keyword>
<feature type="transmembrane region" description="Helical" evidence="5">
    <location>
        <begin position="432"/>
        <end position="456"/>
    </location>
</feature>
<keyword evidence="3 5" id="KW-1133">Transmembrane helix</keyword>
<dbReference type="SUPFAM" id="SSF103473">
    <property type="entry name" value="MFS general substrate transporter"/>
    <property type="match status" value="1"/>
</dbReference>
<dbReference type="AlphaFoldDB" id="A0A8H6LXC4"/>
<dbReference type="EMBL" id="JACGCI010000126">
    <property type="protein sequence ID" value="KAF6744122.1"/>
    <property type="molecule type" value="Genomic_DNA"/>
</dbReference>
<feature type="transmembrane region" description="Helical" evidence="5">
    <location>
        <begin position="247"/>
        <end position="267"/>
    </location>
</feature>
<dbReference type="PANTHER" id="PTHR23502:SF64">
    <property type="entry name" value="TRANSPORTER, PUTATIVE (AFU_ORTHOLOGUE AFUA_3G11760)-RELATED"/>
    <property type="match status" value="1"/>
</dbReference>
<protein>
    <submittedName>
        <fullName evidence="7">MFS general substrate transporter</fullName>
    </submittedName>
</protein>
<sequence length="536" mass="58141">MGISVRVMMHFQLQRLKYRRPLVYLSSLPNPFTWTGTMAGVSYDNDAEPCGTPGRLIQQHDVEESTPLLSKIVDQTKHELLYQRFSPRRKKFIVAMVSFCGLIPLFISGTFIPCIPQISRDLDTTGTVVSLAVSLSIFGVSFGSLVASSYSTFYGRRPIYLIFLPLLILGSIGVSTAQTVTQLMLWRFIQALGCSPGFSVGSGVIGDIYKLEERGTAMGVFFGCVLLGPALAPFVGGFAAHYASWRALQLGIGLWGFLLLFILYSFLPETIHPGESGAEKAKAAAIANGSIAETGWSKGMPVVLNPLRPLSLMGRPNLLFVTLASFFVLLTDYVLLVPIAYTIGKRYGITNEAVIGACFLPAGLGNMVGAPLAGRISDAIVVRMRAKRGGVWYPEDRLRIALPGALILTPASIWASGFVTEYVESKALGLSLNLLCLFVNGLGVDFVLSPLASYVVDVMHTRSAESMAANTAFRSIFMSISVAGILPMIEYYGLLFTDILGGTGALIGFALLWVTIEYGEKLRKWGDAEDCTDEIR</sequence>
<feature type="transmembrane region" description="Helical" evidence="5">
    <location>
        <begin position="159"/>
        <end position="178"/>
    </location>
</feature>
<feature type="transmembrane region" description="Helical" evidence="5">
    <location>
        <begin position="353"/>
        <end position="377"/>
    </location>
</feature>
<organism evidence="7 8">
    <name type="scientific">Ephemerocybe angulata</name>
    <dbReference type="NCBI Taxonomy" id="980116"/>
    <lineage>
        <taxon>Eukaryota</taxon>
        <taxon>Fungi</taxon>
        <taxon>Dikarya</taxon>
        <taxon>Basidiomycota</taxon>
        <taxon>Agaricomycotina</taxon>
        <taxon>Agaricomycetes</taxon>
        <taxon>Agaricomycetidae</taxon>
        <taxon>Agaricales</taxon>
        <taxon>Agaricineae</taxon>
        <taxon>Psathyrellaceae</taxon>
        <taxon>Ephemerocybe</taxon>
    </lineage>
</organism>
<feature type="transmembrane region" description="Helical" evidence="5">
    <location>
        <begin position="92"/>
        <end position="112"/>
    </location>
</feature>
<evidence type="ECO:0000256" key="3">
    <source>
        <dbReference type="ARBA" id="ARBA00022989"/>
    </source>
</evidence>
<dbReference type="GO" id="GO:0005886">
    <property type="term" value="C:plasma membrane"/>
    <property type="evidence" value="ECO:0007669"/>
    <property type="project" value="TreeGrafter"/>
</dbReference>
<evidence type="ECO:0000256" key="4">
    <source>
        <dbReference type="ARBA" id="ARBA00023136"/>
    </source>
</evidence>
<feature type="transmembrane region" description="Helical" evidence="5">
    <location>
        <begin position="184"/>
        <end position="205"/>
    </location>
</feature>
<proteinExistence type="predicted"/>
<evidence type="ECO:0000313" key="7">
    <source>
        <dbReference type="EMBL" id="KAF6744122.1"/>
    </source>
</evidence>
<comment type="caution">
    <text evidence="7">The sequence shown here is derived from an EMBL/GenBank/DDBJ whole genome shotgun (WGS) entry which is preliminary data.</text>
</comment>
<feature type="transmembrane region" description="Helical" evidence="5">
    <location>
        <begin position="217"/>
        <end position="241"/>
    </location>
</feature>
<evidence type="ECO:0000313" key="8">
    <source>
        <dbReference type="Proteomes" id="UP000521943"/>
    </source>
</evidence>
<feature type="transmembrane region" description="Helical" evidence="5">
    <location>
        <begin position="495"/>
        <end position="516"/>
    </location>
</feature>
<gene>
    <name evidence="7" type="ORF">DFP72DRAFT_929973</name>
</gene>
<dbReference type="Pfam" id="PF07690">
    <property type="entry name" value="MFS_1"/>
    <property type="match status" value="1"/>
</dbReference>
<dbReference type="OrthoDB" id="3066029at2759"/>
<evidence type="ECO:0000259" key="6">
    <source>
        <dbReference type="PROSITE" id="PS50850"/>
    </source>
</evidence>
<dbReference type="GO" id="GO:0022857">
    <property type="term" value="F:transmembrane transporter activity"/>
    <property type="evidence" value="ECO:0007669"/>
    <property type="project" value="InterPro"/>
</dbReference>
<name>A0A8H6LXC4_9AGAR</name>
<comment type="subcellular location">
    <subcellularLocation>
        <location evidence="1">Membrane</location>
        <topology evidence="1">Multi-pass membrane protein</topology>
    </subcellularLocation>
</comment>
<feature type="transmembrane region" description="Helical" evidence="5">
    <location>
        <begin position="318"/>
        <end position="341"/>
    </location>
</feature>
<dbReference type="PANTHER" id="PTHR23502">
    <property type="entry name" value="MAJOR FACILITATOR SUPERFAMILY"/>
    <property type="match status" value="1"/>
</dbReference>
<dbReference type="Proteomes" id="UP000521943">
    <property type="component" value="Unassembled WGS sequence"/>
</dbReference>
<dbReference type="Gene3D" id="1.20.1250.20">
    <property type="entry name" value="MFS general substrate transporter like domains"/>
    <property type="match status" value="1"/>
</dbReference>
<reference evidence="7 8" key="1">
    <citation type="submission" date="2020-07" db="EMBL/GenBank/DDBJ databases">
        <title>Comparative genomics of pyrophilous fungi reveals a link between fire events and developmental genes.</title>
        <authorList>
            <consortium name="DOE Joint Genome Institute"/>
            <person name="Steindorff A.S."/>
            <person name="Carver A."/>
            <person name="Calhoun S."/>
            <person name="Stillman K."/>
            <person name="Liu H."/>
            <person name="Lipzen A."/>
            <person name="Pangilinan J."/>
            <person name="Labutti K."/>
            <person name="Bruns T.D."/>
            <person name="Grigoriev I.V."/>
        </authorList>
    </citation>
    <scope>NUCLEOTIDE SEQUENCE [LARGE SCALE GENOMIC DNA]</scope>
    <source>
        <strain evidence="7 8">CBS 144469</strain>
    </source>
</reference>
<evidence type="ECO:0000256" key="1">
    <source>
        <dbReference type="ARBA" id="ARBA00004141"/>
    </source>
</evidence>